<evidence type="ECO:0000259" key="1">
    <source>
        <dbReference type="SMART" id="SM00860"/>
    </source>
</evidence>
<dbReference type="InterPro" id="IPR051873">
    <property type="entry name" value="KNR4/SMI1_regulator"/>
</dbReference>
<sequence length="197" mass="21681">MNSEQHQDLQHNWSRITRWYAENTPQDTLVLADGASAAEIAELEAGLGARLPDDLRYSLSLHNGAANEAYLLYHGELLSTSRILEVWQMYRDMQHNEGWGRGDSYRTEALQGPIRAVYWDGLRIPLTDNSGDAAMLDLQAAAGGQAGQIIEFDGEVGPKTVLAPSFSAWIAQLADELEQGKHVYIEDAGCVAPPGTW</sequence>
<keyword evidence="3" id="KW-1185">Reference proteome</keyword>
<gene>
    <name evidence="2" type="ORF">AB6724_16230</name>
</gene>
<dbReference type="InterPro" id="IPR037883">
    <property type="entry name" value="Knr4/Smi1-like_sf"/>
</dbReference>
<accession>A0ABV3ZYL8</accession>
<dbReference type="Proteomes" id="UP001561046">
    <property type="component" value="Unassembled WGS sequence"/>
</dbReference>
<dbReference type="Gene3D" id="3.40.1580.10">
    <property type="entry name" value="SMI1/KNR4-like"/>
    <property type="match status" value="1"/>
</dbReference>
<reference evidence="2 3" key="1">
    <citation type="journal article" date="2013" name="Int. J. Syst. Evol. Microbiol.">
        <title>Comamonas guangdongensis sp. nov., isolated from subterranean forest sediment, and emended description of the genus Comamonas.</title>
        <authorList>
            <person name="Zhang J."/>
            <person name="Wang Y."/>
            <person name="Zhou S."/>
            <person name="Wu C."/>
            <person name="He J."/>
            <person name="Li F."/>
        </authorList>
    </citation>
    <scope>NUCLEOTIDE SEQUENCE [LARGE SCALE GENOMIC DNA]</scope>
    <source>
        <strain evidence="2 3">CCTCC AB2011133</strain>
    </source>
</reference>
<dbReference type="InterPro" id="IPR018958">
    <property type="entry name" value="Knr4/Smi1-like_dom"/>
</dbReference>
<evidence type="ECO:0000313" key="2">
    <source>
        <dbReference type="EMBL" id="MEX8194381.1"/>
    </source>
</evidence>
<comment type="caution">
    <text evidence="2">The sequence shown here is derived from an EMBL/GenBank/DDBJ whole genome shotgun (WGS) entry which is preliminary data.</text>
</comment>
<evidence type="ECO:0000313" key="3">
    <source>
        <dbReference type="Proteomes" id="UP001561046"/>
    </source>
</evidence>
<dbReference type="Pfam" id="PF09346">
    <property type="entry name" value="SMI1_KNR4"/>
    <property type="match status" value="1"/>
</dbReference>
<dbReference type="SMART" id="SM00860">
    <property type="entry name" value="SMI1_KNR4"/>
    <property type="match status" value="1"/>
</dbReference>
<dbReference type="EMBL" id="JBFYGN010000020">
    <property type="protein sequence ID" value="MEX8194381.1"/>
    <property type="molecule type" value="Genomic_DNA"/>
</dbReference>
<dbReference type="SUPFAM" id="SSF160631">
    <property type="entry name" value="SMI1/KNR4-like"/>
    <property type="match status" value="1"/>
</dbReference>
<name>A0ABV3ZYL8_9BURK</name>
<protein>
    <submittedName>
        <fullName evidence="2">SMI1/KNR4 family protein</fullName>
    </submittedName>
</protein>
<organism evidence="2 3">
    <name type="scientific">Comamonas guangdongensis</name>
    <dbReference type="NCBI Taxonomy" id="510515"/>
    <lineage>
        <taxon>Bacteria</taxon>
        <taxon>Pseudomonadati</taxon>
        <taxon>Pseudomonadota</taxon>
        <taxon>Betaproteobacteria</taxon>
        <taxon>Burkholderiales</taxon>
        <taxon>Comamonadaceae</taxon>
        <taxon>Comamonas</taxon>
    </lineage>
</organism>
<dbReference type="PANTHER" id="PTHR47432">
    <property type="entry name" value="CELL WALL ASSEMBLY REGULATOR SMI1"/>
    <property type="match status" value="1"/>
</dbReference>
<dbReference type="PANTHER" id="PTHR47432:SF1">
    <property type="entry name" value="CELL WALL ASSEMBLY REGULATOR SMI1"/>
    <property type="match status" value="1"/>
</dbReference>
<proteinExistence type="predicted"/>
<dbReference type="RefSeq" id="WP_369339565.1">
    <property type="nucleotide sequence ID" value="NZ_JBFYGN010000020.1"/>
</dbReference>
<feature type="domain" description="Knr4/Smi1-like" evidence="1">
    <location>
        <begin position="34"/>
        <end position="172"/>
    </location>
</feature>